<keyword evidence="11" id="KW-1185">Reference proteome</keyword>
<feature type="domain" description="Amino acid permease/ SLC12A" evidence="9">
    <location>
        <begin position="45"/>
        <end position="502"/>
    </location>
</feature>
<evidence type="ECO:0000256" key="3">
    <source>
        <dbReference type="ARBA" id="ARBA00022692"/>
    </source>
</evidence>
<dbReference type="InterPro" id="IPR050524">
    <property type="entry name" value="APC_YAT"/>
</dbReference>
<keyword evidence="6 8" id="KW-0472">Membrane</keyword>
<dbReference type="Pfam" id="PF00324">
    <property type="entry name" value="AA_permease"/>
    <property type="match status" value="1"/>
</dbReference>
<keyword evidence="2" id="KW-0813">Transport</keyword>
<evidence type="ECO:0000256" key="8">
    <source>
        <dbReference type="SAM" id="Phobius"/>
    </source>
</evidence>
<evidence type="ECO:0000256" key="5">
    <source>
        <dbReference type="ARBA" id="ARBA00022989"/>
    </source>
</evidence>
<evidence type="ECO:0000256" key="4">
    <source>
        <dbReference type="ARBA" id="ARBA00022970"/>
    </source>
</evidence>
<feature type="transmembrane region" description="Helical" evidence="8">
    <location>
        <begin position="155"/>
        <end position="174"/>
    </location>
</feature>
<feature type="transmembrane region" description="Helical" evidence="8">
    <location>
        <begin position="180"/>
        <end position="201"/>
    </location>
</feature>
<name>A0ABR4PE34_9HELO</name>
<dbReference type="InterPro" id="IPR004840">
    <property type="entry name" value="Amino_acid_permease_CS"/>
</dbReference>
<accession>A0ABR4PE34</accession>
<dbReference type="Gene3D" id="1.20.1740.10">
    <property type="entry name" value="Amino acid/polyamine transporter I"/>
    <property type="match status" value="1"/>
</dbReference>
<feature type="region of interest" description="Disordered" evidence="7">
    <location>
        <begin position="1"/>
        <end position="31"/>
    </location>
</feature>
<evidence type="ECO:0000313" key="11">
    <source>
        <dbReference type="Proteomes" id="UP001629113"/>
    </source>
</evidence>
<feature type="transmembrane region" description="Helical" evidence="8">
    <location>
        <begin position="404"/>
        <end position="424"/>
    </location>
</feature>
<dbReference type="Proteomes" id="UP001629113">
    <property type="component" value="Unassembled WGS sequence"/>
</dbReference>
<sequence length="544" mass="60570">MTNVRRDMNQSTRGGETRPISRFSIGDEETGEPRNMLHRKLKARHIQMIAIGGNIGTGLFVGSGKALHTGGPLALIIGFFMVSIAVTLMMQCLGEMSVIFPIQFTRYASKFIDPSLGFAVGWQYWLCWISIFGAESSAFVILVNYWNNDARFTPLWISIFIMLNLIIHFAPVRVFGEVEFIVSSIKIITVVFFLVVVWAIMGGAGPTGQKHGSEYWHLTGLDNGLHNGFKGLAAVFVTAAFAAGGTETIGVVVGEAQHPGYNLPRAVRTLMWRIFIFYVVSMLFLTFVVRYNSESLVGGSNANSSPFVLAVREAGITGIPDFLNAIIMLCVVSVGSTSIYTSSRVLKSLAEEGFAFSVFKKTDKHGRPYVALAFSASIGVVLCYLNCSSTGAIVFGWFTSISGLAFFIAWSVIIVCNWRFHAALAVQNDDTLNRRFAFRAMGWPYFPILGFVLIMFMVVCQLVVSISPIEGKVSARTFFANFLCVPLFLILWAGYKLVYKTEIIPLDKIDLLTDRRPEDPEEIEMLERHYNLSFWRRAVSYCHF</sequence>
<keyword evidence="5 8" id="KW-1133">Transmembrane helix</keyword>
<feature type="transmembrane region" description="Helical" evidence="8">
    <location>
        <begin position="122"/>
        <end position="143"/>
    </location>
</feature>
<protein>
    <submittedName>
        <fullName evidence="10">General amino-acid permease gap1</fullName>
    </submittedName>
</protein>
<feature type="transmembrane region" description="Helical" evidence="8">
    <location>
        <begin position="445"/>
        <end position="466"/>
    </location>
</feature>
<keyword evidence="4" id="KW-0029">Amino-acid transport</keyword>
<feature type="transmembrane region" description="Helical" evidence="8">
    <location>
        <begin position="478"/>
        <end position="498"/>
    </location>
</feature>
<dbReference type="PANTHER" id="PTHR43341">
    <property type="entry name" value="AMINO ACID PERMEASE"/>
    <property type="match status" value="1"/>
</dbReference>
<keyword evidence="3 8" id="KW-0812">Transmembrane</keyword>
<dbReference type="PANTHER" id="PTHR43341:SF1">
    <property type="entry name" value="GENERAL AMINO-ACID PERMEASE GAP1"/>
    <property type="match status" value="1"/>
</dbReference>
<feature type="transmembrane region" description="Helical" evidence="8">
    <location>
        <begin position="369"/>
        <end position="398"/>
    </location>
</feature>
<feature type="transmembrane region" description="Helical" evidence="8">
    <location>
        <begin position="73"/>
        <end position="102"/>
    </location>
</feature>
<dbReference type="InterPro" id="IPR004841">
    <property type="entry name" value="AA-permease/SLC12A_dom"/>
</dbReference>
<comment type="subcellular location">
    <subcellularLocation>
        <location evidence="1">Membrane</location>
        <topology evidence="1">Multi-pass membrane protein</topology>
    </subcellularLocation>
</comment>
<evidence type="ECO:0000256" key="7">
    <source>
        <dbReference type="SAM" id="MobiDB-lite"/>
    </source>
</evidence>
<feature type="transmembrane region" description="Helical" evidence="8">
    <location>
        <begin position="270"/>
        <end position="291"/>
    </location>
</feature>
<dbReference type="PIRSF" id="PIRSF006060">
    <property type="entry name" value="AA_transporter"/>
    <property type="match status" value="1"/>
</dbReference>
<evidence type="ECO:0000259" key="9">
    <source>
        <dbReference type="Pfam" id="PF00324"/>
    </source>
</evidence>
<evidence type="ECO:0000256" key="1">
    <source>
        <dbReference type="ARBA" id="ARBA00004141"/>
    </source>
</evidence>
<evidence type="ECO:0000256" key="2">
    <source>
        <dbReference type="ARBA" id="ARBA00022448"/>
    </source>
</evidence>
<proteinExistence type="predicted"/>
<evidence type="ECO:0000256" key="6">
    <source>
        <dbReference type="ARBA" id="ARBA00023136"/>
    </source>
</evidence>
<feature type="transmembrane region" description="Helical" evidence="8">
    <location>
        <begin position="322"/>
        <end position="340"/>
    </location>
</feature>
<dbReference type="EMBL" id="JBFCZG010000006">
    <property type="protein sequence ID" value="KAL3421573.1"/>
    <property type="molecule type" value="Genomic_DNA"/>
</dbReference>
<comment type="caution">
    <text evidence="10">The sequence shown here is derived from an EMBL/GenBank/DDBJ whole genome shotgun (WGS) entry which is preliminary data.</text>
</comment>
<organism evidence="10 11">
    <name type="scientific">Phlyctema vagabunda</name>
    <dbReference type="NCBI Taxonomy" id="108571"/>
    <lineage>
        <taxon>Eukaryota</taxon>
        <taxon>Fungi</taxon>
        <taxon>Dikarya</taxon>
        <taxon>Ascomycota</taxon>
        <taxon>Pezizomycotina</taxon>
        <taxon>Leotiomycetes</taxon>
        <taxon>Helotiales</taxon>
        <taxon>Dermateaceae</taxon>
        <taxon>Phlyctema</taxon>
    </lineage>
</organism>
<gene>
    <name evidence="10" type="ORF">PVAG01_08019</name>
</gene>
<evidence type="ECO:0000313" key="10">
    <source>
        <dbReference type="EMBL" id="KAL3421573.1"/>
    </source>
</evidence>
<dbReference type="PROSITE" id="PS00218">
    <property type="entry name" value="AMINO_ACID_PERMEASE_1"/>
    <property type="match status" value="1"/>
</dbReference>
<reference evidence="10 11" key="1">
    <citation type="submission" date="2024-06" db="EMBL/GenBank/DDBJ databases">
        <title>Complete genome of Phlyctema vagabunda strain 19-DSS-EL-015.</title>
        <authorList>
            <person name="Fiorenzani C."/>
        </authorList>
    </citation>
    <scope>NUCLEOTIDE SEQUENCE [LARGE SCALE GENOMIC DNA]</scope>
    <source>
        <strain evidence="10 11">19-DSS-EL-015</strain>
    </source>
</reference>